<feature type="domain" description="Prepilin type IV endopeptidase peptidase" evidence="11">
    <location>
        <begin position="102"/>
        <end position="206"/>
    </location>
</feature>
<dbReference type="EC" id="3.4.23.43" evidence="9"/>
<keyword evidence="7 10" id="KW-0472">Membrane</keyword>
<evidence type="ECO:0000259" key="11">
    <source>
        <dbReference type="Pfam" id="PF01478"/>
    </source>
</evidence>
<protein>
    <recommendedName>
        <fullName evidence="9">Prepilin leader peptidase/N-methyltransferase</fullName>
        <ecNumber evidence="9">2.1.1.-</ecNumber>
        <ecNumber evidence="9">3.4.23.43</ecNumber>
    </recommendedName>
</protein>
<dbReference type="Gene3D" id="1.20.120.1220">
    <property type="match status" value="1"/>
</dbReference>
<feature type="transmembrane region" description="Helical" evidence="10">
    <location>
        <begin position="149"/>
        <end position="169"/>
    </location>
</feature>
<feature type="transmembrane region" description="Helical" evidence="10">
    <location>
        <begin position="189"/>
        <end position="213"/>
    </location>
</feature>
<evidence type="ECO:0000256" key="5">
    <source>
        <dbReference type="ARBA" id="ARBA00022692"/>
    </source>
</evidence>
<keyword evidence="5 9" id="KW-0812">Transmembrane</keyword>
<evidence type="ECO:0000259" key="12">
    <source>
        <dbReference type="Pfam" id="PF06750"/>
    </source>
</evidence>
<evidence type="ECO:0000256" key="9">
    <source>
        <dbReference type="RuleBase" id="RU003794"/>
    </source>
</evidence>
<sequence length="249" mass="27416">MLLTIYFFITGLIVGSFLNVVIYRLPEEKSIVNPPSHCPHCNNRLKVIDLVPVLSYLMTGGKCRYCGTGISIQYPLIELLTAFFFLAAYLNFALSAELFLILLLLSALIVISMIDYKYMIIPNVITYSGIIIGFISAIIFDHISIFDSILGIFIPALILLAVALIFKGGMGMGDVKLVAMLGAFLGYKYSLLSIFIGSLVGSIIGITLMALGIIERKDRVPFGPLICLGAVIMIFFGEQIINLYFSLFL</sequence>
<evidence type="ECO:0000256" key="6">
    <source>
        <dbReference type="ARBA" id="ARBA00022989"/>
    </source>
</evidence>
<dbReference type="RefSeq" id="WP_229342865.1">
    <property type="nucleotide sequence ID" value="NZ_JAJFAT010000001.1"/>
</dbReference>
<dbReference type="GO" id="GO:0004190">
    <property type="term" value="F:aspartic-type endopeptidase activity"/>
    <property type="evidence" value="ECO:0007669"/>
    <property type="project" value="UniProtKB-EC"/>
</dbReference>
<dbReference type="GO" id="GO:0008168">
    <property type="term" value="F:methyltransferase activity"/>
    <property type="evidence" value="ECO:0007669"/>
    <property type="project" value="UniProtKB-KW"/>
</dbReference>
<dbReference type="AlphaFoldDB" id="A0AAW4WY34"/>
<evidence type="ECO:0000256" key="3">
    <source>
        <dbReference type="ARBA" id="ARBA00022475"/>
    </source>
</evidence>
<evidence type="ECO:0000256" key="10">
    <source>
        <dbReference type="SAM" id="Phobius"/>
    </source>
</evidence>
<comment type="function">
    <text evidence="9">Plays an essential role in type IV pili and type II pseudopili formation by proteolytically removing the leader sequence from substrate proteins and subsequently monomethylating the alpha-amino group of the newly exposed N-terminal phenylalanine.</text>
</comment>
<dbReference type="Pfam" id="PF06750">
    <property type="entry name" value="A24_N_bact"/>
    <property type="match status" value="1"/>
</dbReference>
<feature type="transmembrane region" description="Helical" evidence="10">
    <location>
        <begin position="225"/>
        <end position="245"/>
    </location>
</feature>
<dbReference type="GO" id="GO:0032259">
    <property type="term" value="P:methylation"/>
    <property type="evidence" value="ECO:0007669"/>
    <property type="project" value="UniProtKB-KW"/>
</dbReference>
<dbReference type="InterPro" id="IPR010627">
    <property type="entry name" value="Prepilin_pept_A24_N"/>
</dbReference>
<keyword evidence="9" id="KW-0489">Methyltransferase</keyword>
<feature type="domain" description="Prepilin peptidase A24 N-terminal" evidence="12">
    <location>
        <begin position="9"/>
        <end position="92"/>
    </location>
</feature>
<evidence type="ECO:0000256" key="2">
    <source>
        <dbReference type="ARBA" id="ARBA00005801"/>
    </source>
</evidence>
<gene>
    <name evidence="13" type="ORF">LJ207_00080</name>
</gene>
<dbReference type="InterPro" id="IPR050882">
    <property type="entry name" value="Prepilin_peptidase/N-MTase"/>
</dbReference>
<dbReference type="Proteomes" id="UP001199296">
    <property type="component" value="Unassembled WGS sequence"/>
</dbReference>
<comment type="catalytic activity">
    <reaction evidence="9">
        <text>Typically cleaves a -Gly-|-Phe- bond to release an N-terminal, basic peptide of 5-8 residues from type IV prepilin, and then N-methylates the new N-terminal amino group, the methyl donor being S-adenosyl-L-methionine.</text>
        <dbReference type="EC" id="3.4.23.43"/>
    </reaction>
</comment>
<keyword evidence="9" id="KW-0645">Protease</keyword>
<dbReference type="Pfam" id="PF01478">
    <property type="entry name" value="Peptidase_A24"/>
    <property type="match status" value="1"/>
</dbReference>
<accession>A0AAW4WY34</accession>
<evidence type="ECO:0000313" key="14">
    <source>
        <dbReference type="Proteomes" id="UP001199296"/>
    </source>
</evidence>
<dbReference type="InterPro" id="IPR000045">
    <property type="entry name" value="Prepilin_IV_endopep_pep"/>
</dbReference>
<organism evidence="13 14">
    <name type="scientific">Halanaerobium polyolivorans</name>
    <dbReference type="NCBI Taxonomy" id="2886943"/>
    <lineage>
        <taxon>Bacteria</taxon>
        <taxon>Bacillati</taxon>
        <taxon>Bacillota</taxon>
        <taxon>Clostridia</taxon>
        <taxon>Halanaerobiales</taxon>
        <taxon>Halanaerobiaceae</taxon>
        <taxon>Halanaerobium</taxon>
    </lineage>
</organism>
<keyword evidence="14" id="KW-1185">Reference proteome</keyword>
<feature type="transmembrane region" description="Helical" evidence="10">
    <location>
        <begin position="83"/>
        <end position="114"/>
    </location>
</feature>
<dbReference type="PRINTS" id="PR00864">
    <property type="entry name" value="PREPILNPTASE"/>
</dbReference>
<dbReference type="PANTHER" id="PTHR30487">
    <property type="entry name" value="TYPE 4 PREPILIN-LIKE PROTEINS LEADER PEPTIDE-PROCESSING ENZYME"/>
    <property type="match status" value="1"/>
</dbReference>
<evidence type="ECO:0000256" key="4">
    <source>
        <dbReference type="ARBA" id="ARBA00022519"/>
    </source>
</evidence>
<comment type="similarity">
    <text evidence="2 8">Belongs to the peptidase A24 family.</text>
</comment>
<name>A0AAW4WY34_9FIRM</name>
<dbReference type="GO" id="GO:0006465">
    <property type="term" value="P:signal peptide processing"/>
    <property type="evidence" value="ECO:0007669"/>
    <property type="project" value="TreeGrafter"/>
</dbReference>
<dbReference type="PANTHER" id="PTHR30487:SF0">
    <property type="entry name" value="PREPILIN LEADER PEPTIDASE_N-METHYLTRANSFERASE-RELATED"/>
    <property type="match status" value="1"/>
</dbReference>
<evidence type="ECO:0000256" key="7">
    <source>
        <dbReference type="ARBA" id="ARBA00023136"/>
    </source>
</evidence>
<keyword evidence="9" id="KW-0511">Multifunctional enzyme</keyword>
<keyword evidence="4" id="KW-0997">Cell inner membrane</keyword>
<dbReference type="EMBL" id="JAJFAT010000001">
    <property type="protein sequence ID" value="MCC3143722.1"/>
    <property type="molecule type" value="Genomic_DNA"/>
</dbReference>
<keyword evidence="9" id="KW-0808">Transferase</keyword>
<comment type="caution">
    <text evidence="13">The sequence shown here is derived from an EMBL/GenBank/DDBJ whole genome shotgun (WGS) entry which is preliminary data.</text>
</comment>
<keyword evidence="3" id="KW-1003">Cell membrane</keyword>
<reference evidence="13 14" key="1">
    <citation type="submission" date="2021-10" db="EMBL/GenBank/DDBJ databases">
        <authorList>
            <person name="Grouzdev D.S."/>
            <person name="Pantiukh K.S."/>
            <person name="Krutkina M.S."/>
        </authorList>
    </citation>
    <scope>NUCLEOTIDE SEQUENCE [LARGE SCALE GENOMIC DNA]</scope>
    <source>
        <strain evidence="13 14">Z-7514</strain>
    </source>
</reference>
<comment type="subcellular location">
    <subcellularLocation>
        <location evidence="1">Cell inner membrane</location>
        <topology evidence="1">Multi-pass membrane protein</topology>
    </subcellularLocation>
    <subcellularLocation>
        <location evidence="9">Cell membrane</location>
        <topology evidence="9">Multi-pass membrane protein</topology>
    </subcellularLocation>
</comment>
<dbReference type="GO" id="GO:0005886">
    <property type="term" value="C:plasma membrane"/>
    <property type="evidence" value="ECO:0007669"/>
    <property type="project" value="UniProtKB-SubCell"/>
</dbReference>
<evidence type="ECO:0000256" key="8">
    <source>
        <dbReference type="RuleBase" id="RU003793"/>
    </source>
</evidence>
<proteinExistence type="inferred from homology"/>
<keyword evidence="9" id="KW-0378">Hydrolase</keyword>
<evidence type="ECO:0000313" key="13">
    <source>
        <dbReference type="EMBL" id="MCC3143722.1"/>
    </source>
</evidence>
<keyword evidence="6 10" id="KW-1133">Transmembrane helix</keyword>
<feature type="transmembrane region" description="Helical" evidence="10">
    <location>
        <begin position="120"/>
        <end position="140"/>
    </location>
</feature>
<evidence type="ECO:0000256" key="1">
    <source>
        <dbReference type="ARBA" id="ARBA00004429"/>
    </source>
</evidence>
<feature type="transmembrane region" description="Helical" evidence="10">
    <location>
        <begin position="6"/>
        <end position="25"/>
    </location>
</feature>
<dbReference type="EC" id="2.1.1.-" evidence="9"/>
<dbReference type="InterPro" id="IPR014032">
    <property type="entry name" value="Peptidase_A24A_bac"/>
</dbReference>